<feature type="compositionally biased region" description="Polar residues" evidence="8">
    <location>
        <begin position="17"/>
        <end position="27"/>
    </location>
</feature>
<reference evidence="10" key="1">
    <citation type="journal article" date="2020" name="bioRxiv">
        <title>Whole genome comparisons of ergot fungi reveals the divergence and evolution of species within the genus Claviceps are the result of varying mechanisms driving genome evolution and host range expansion.</title>
        <authorList>
            <person name="Wyka S.A."/>
            <person name="Mondo S.J."/>
            <person name="Liu M."/>
            <person name="Dettman J."/>
            <person name="Nalam V."/>
            <person name="Broders K.D."/>
        </authorList>
    </citation>
    <scope>NUCLEOTIDE SEQUENCE</scope>
    <source>
        <strain evidence="10">CCC 602</strain>
    </source>
</reference>
<dbReference type="Pfam" id="PF03162">
    <property type="entry name" value="Y_phosphatase2"/>
    <property type="match status" value="1"/>
</dbReference>
<dbReference type="GO" id="GO:0016791">
    <property type="term" value="F:phosphatase activity"/>
    <property type="evidence" value="ECO:0007669"/>
    <property type="project" value="TreeGrafter"/>
</dbReference>
<comment type="subcellular location">
    <subcellularLocation>
        <location evidence="1">Cytoplasm</location>
    </subcellularLocation>
</comment>
<comment type="catalytic activity">
    <reaction evidence="6">
        <text>5-diphospho-1D-myo-inositol 1,2,3,4,6-pentakisphosphate + H2O = 1D-myo-inositol hexakisphosphate + phosphate + H(+)</text>
        <dbReference type="Rhea" id="RHEA:22384"/>
        <dbReference type="ChEBI" id="CHEBI:15377"/>
        <dbReference type="ChEBI" id="CHEBI:15378"/>
        <dbReference type="ChEBI" id="CHEBI:43474"/>
        <dbReference type="ChEBI" id="CHEBI:58130"/>
        <dbReference type="ChEBI" id="CHEBI:58628"/>
        <dbReference type="EC" id="3.6.1.52"/>
    </reaction>
    <physiologicalReaction direction="left-to-right" evidence="6">
        <dbReference type="Rhea" id="RHEA:22385"/>
    </physiologicalReaction>
</comment>
<dbReference type="InterPro" id="IPR016130">
    <property type="entry name" value="Tyr_Pase_AS"/>
</dbReference>
<dbReference type="EC" id="3.6.1.52" evidence="2"/>
<evidence type="ECO:0000313" key="11">
    <source>
        <dbReference type="Proteomes" id="UP000748025"/>
    </source>
</evidence>
<dbReference type="InterPro" id="IPR004861">
    <property type="entry name" value="Siw14-like"/>
</dbReference>
<dbReference type="AlphaFoldDB" id="A0A9P7N2R7"/>
<dbReference type="PANTHER" id="PTHR31126">
    <property type="entry name" value="TYROSINE-PROTEIN PHOSPHATASE"/>
    <property type="match status" value="1"/>
</dbReference>
<dbReference type="Proteomes" id="UP000748025">
    <property type="component" value="Unassembled WGS sequence"/>
</dbReference>
<feature type="compositionally biased region" description="Polar residues" evidence="8">
    <location>
        <begin position="81"/>
        <end position="96"/>
    </location>
</feature>
<dbReference type="OrthoDB" id="6375174at2759"/>
<organism evidence="10 11">
    <name type="scientific">Claviceps pusilla</name>
    <dbReference type="NCBI Taxonomy" id="123648"/>
    <lineage>
        <taxon>Eukaryota</taxon>
        <taxon>Fungi</taxon>
        <taxon>Dikarya</taxon>
        <taxon>Ascomycota</taxon>
        <taxon>Pezizomycotina</taxon>
        <taxon>Sordariomycetes</taxon>
        <taxon>Hypocreomycetidae</taxon>
        <taxon>Hypocreales</taxon>
        <taxon>Clavicipitaceae</taxon>
        <taxon>Claviceps</taxon>
    </lineage>
</organism>
<dbReference type="FunFam" id="3.90.190.10:FF:000035">
    <property type="entry name" value="Tyrosine phosphatase, putative"/>
    <property type="match status" value="1"/>
</dbReference>
<dbReference type="Gene3D" id="3.90.190.10">
    <property type="entry name" value="Protein tyrosine phosphatase superfamily"/>
    <property type="match status" value="1"/>
</dbReference>
<dbReference type="GO" id="GO:0005737">
    <property type="term" value="C:cytoplasm"/>
    <property type="evidence" value="ECO:0007669"/>
    <property type="project" value="UniProtKB-SubCell"/>
</dbReference>
<keyword evidence="11" id="KW-1185">Reference proteome</keyword>
<evidence type="ECO:0000256" key="1">
    <source>
        <dbReference type="ARBA" id="ARBA00004496"/>
    </source>
</evidence>
<dbReference type="PANTHER" id="PTHR31126:SF48">
    <property type="entry name" value="INOSITOL PHOSPHATASE SIW14"/>
    <property type="match status" value="1"/>
</dbReference>
<name>A0A9P7N2R7_9HYPO</name>
<evidence type="ECO:0000256" key="3">
    <source>
        <dbReference type="ARBA" id="ARBA00022490"/>
    </source>
</evidence>
<evidence type="ECO:0000256" key="5">
    <source>
        <dbReference type="ARBA" id="ARBA00044949"/>
    </source>
</evidence>
<feature type="domain" description="Tyrosine-protein phosphatase" evidence="9">
    <location>
        <begin position="112"/>
        <end position="260"/>
    </location>
</feature>
<comment type="similarity">
    <text evidence="5">Belongs to the protein-tyrosine phosphatase family. Atypical dual-specificity phosphatase Siw14-like subfamily.</text>
</comment>
<evidence type="ECO:0000256" key="6">
    <source>
        <dbReference type="ARBA" id="ARBA00047342"/>
    </source>
</evidence>
<comment type="caution">
    <text evidence="10">The sequence shown here is derived from an EMBL/GenBank/DDBJ whole genome shotgun (WGS) entry which is preliminary data.</text>
</comment>
<dbReference type="PROSITE" id="PS00383">
    <property type="entry name" value="TYR_PHOSPHATASE_1"/>
    <property type="match status" value="1"/>
</dbReference>
<keyword evidence="4" id="KW-0378">Hydrolase</keyword>
<sequence>MAIKRNSRVHVGETNHHQYSNDASQRQMASAYISRRSSWNSLKDESIQAAEDLEAGRMSSSMSWEPQPTLSRLQNMASNTTEAPTIDGSTSSNGMSEKSYYPRPAANRRPINFGLVVPGVYRSSYPKPEDYQFLGGLKLKTVVTLVKKEELDHDLLAFVNANGINQVVFNMKGTKKEAIPVSTMRAILELVLDRSNYPLLVHCNHGKHRTGCVVAAIRKLSGWQLHMVVDEYKTYAAPKIRDCDVDYINDFQCAPLQSVYDLHATNTARFTPVQ</sequence>
<dbReference type="PROSITE" id="PS50054">
    <property type="entry name" value="TYR_PHOSPHATASE_DUAL"/>
    <property type="match status" value="1"/>
</dbReference>
<evidence type="ECO:0000256" key="7">
    <source>
        <dbReference type="ARBA" id="ARBA00047927"/>
    </source>
</evidence>
<gene>
    <name evidence="10" type="ORF">E4U43_005568</name>
</gene>
<dbReference type="InterPro" id="IPR029021">
    <property type="entry name" value="Prot-tyrosine_phosphatase-like"/>
</dbReference>
<evidence type="ECO:0000256" key="8">
    <source>
        <dbReference type="SAM" id="MobiDB-lite"/>
    </source>
</evidence>
<protein>
    <recommendedName>
        <fullName evidence="2">diphosphoinositol-polyphosphate diphosphatase</fullName>
        <ecNumber evidence="2">3.6.1.52</ecNumber>
    </recommendedName>
</protein>
<dbReference type="SUPFAM" id="SSF52799">
    <property type="entry name" value="(Phosphotyrosine protein) phosphatases II"/>
    <property type="match status" value="1"/>
</dbReference>
<proteinExistence type="inferred from homology"/>
<dbReference type="InterPro" id="IPR020422">
    <property type="entry name" value="TYR_PHOSPHATASE_DUAL_dom"/>
</dbReference>
<comment type="catalytic activity">
    <reaction evidence="7">
        <text>1,5-bis(diphospho)-1D-myo-inositol 2,3,4,6-tetrakisphosphate + H2O = 1-diphospho-1D-myo-inositol 2,3,4,5,6-pentakisphosphate + phosphate + 2 H(+)</text>
        <dbReference type="Rhea" id="RHEA:79699"/>
        <dbReference type="ChEBI" id="CHEBI:15377"/>
        <dbReference type="ChEBI" id="CHEBI:15378"/>
        <dbReference type="ChEBI" id="CHEBI:43474"/>
        <dbReference type="ChEBI" id="CHEBI:74946"/>
        <dbReference type="ChEBI" id="CHEBI:77983"/>
        <dbReference type="EC" id="3.6.1.52"/>
    </reaction>
    <physiologicalReaction direction="left-to-right" evidence="7">
        <dbReference type="Rhea" id="RHEA:79700"/>
    </physiologicalReaction>
</comment>
<evidence type="ECO:0000256" key="2">
    <source>
        <dbReference type="ARBA" id="ARBA00012527"/>
    </source>
</evidence>
<accession>A0A9P7N2R7</accession>
<evidence type="ECO:0000259" key="9">
    <source>
        <dbReference type="PROSITE" id="PS50054"/>
    </source>
</evidence>
<evidence type="ECO:0000313" key="10">
    <source>
        <dbReference type="EMBL" id="KAG5986324.1"/>
    </source>
</evidence>
<dbReference type="GO" id="GO:0052840">
    <property type="term" value="F:inositol diphosphate tetrakisphosphate diphosphatase activity"/>
    <property type="evidence" value="ECO:0007669"/>
    <property type="project" value="TreeGrafter"/>
</dbReference>
<feature type="region of interest" description="Disordered" evidence="8">
    <location>
        <begin position="1"/>
        <end position="27"/>
    </location>
</feature>
<feature type="non-terminal residue" evidence="10">
    <location>
        <position position="274"/>
    </location>
</feature>
<feature type="region of interest" description="Disordered" evidence="8">
    <location>
        <begin position="81"/>
        <end position="103"/>
    </location>
</feature>
<evidence type="ECO:0000256" key="4">
    <source>
        <dbReference type="ARBA" id="ARBA00022801"/>
    </source>
</evidence>
<dbReference type="EMBL" id="SRPW01003685">
    <property type="protein sequence ID" value="KAG5986324.1"/>
    <property type="molecule type" value="Genomic_DNA"/>
</dbReference>
<keyword evidence="3" id="KW-0963">Cytoplasm</keyword>